<evidence type="ECO:0000313" key="2">
    <source>
        <dbReference type="Proteomes" id="UP000735541"/>
    </source>
</evidence>
<name>A0ABS6U1L5_STRHA</name>
<sequence>MLLCREHGESWAGLTPLTAGDLPYGGFCSWGTSDMHVCGRAIPAKKPSQ</sequence>
<accession>A0ABS6U1L5</accession>
<keyword evidence="2" id="KW-1185">Reference proteome</keyword>
<dbReference type="EMBL" id="JAHUVW010000004">
    <property type="protein sequence ID" value="MBV7674279.1"/>
    <property type="molecule type" value="Genomic_DNA"/>
</dbReference>
<gene>
    <name evidence="1" type="ORF">STHAL_33065</name>
</gene>
<comment type="caution">
    <text evidence="1">The sequence shown here is derived from an EMBL/GenBank/DDBJ whole genome shotgun (WGS) entry which is preliminary data.</text>
</comment>
<dbReference type="Proteomes" id="UP000735541">
    <property type="component" value="Unassembled WGS sequence"/>
</dbReference>
<organism evidence="1 2">
    <name type="scientific">Streptomyces halstedii</name>
    <dbReference type="NCBI Taxonomy" id="1944"/>
    <lineage>
        <taxon>Bacteria</taxon>
        <taxon>Bacillati</taxon>
        <taxon>Actinomycetota</taxon>
        <taxon>Actinomycetes</taxon>
        <taxon>Kitasatosporales</taxon>
        <taxon>Streptomycetaceae</taxon>
        <taxon>Streptomyces</taxon>
    </lineage>
</organism>
<dbReference type="RefSeq" id="WP_228873988.1">
    <property type="nucleotide sequence ID" value="NZ_JAHUVW010000004.1"/>
</dbReference>
<proteinExistence type="predicted"/>
<protein>
    <submittedName>
        <fullName evidence="1">Uncharacterized protein</fullName>
    </submittedName>
</protein>
<reference evidence="1 2" key="1">
    <citation type="submission" date="2021-07" db="EMBL/GenBank/DDBJ databases">
        <title>Sequencing Streptomyces halstedii LGO-A4 genome an citrus endophytic actinomycete.</title>
        <authorList>
            <person name="Samborskyy M."/>
            <person name="Scott N."/>
            <person name="Deglau R."/>
            <person name="Dickens S."/>
            <person name="Oliveira L.G."/>
        </authorList>
    </citation>
    <scope>NUCLEOTIDE SEQUENCE [LARGE SCALE GENOMIC DNA]</scope>
    <source>
        <strain evidence="1 2">LGO-A4</strain>
    </source>
</reference>
<evidence type="ECO:0000313" key="1">
    <source>
        <dbReference type="EMBL" id="MBV7674279.1"/>
    </source>
</evidence>